<evidence type="ECO:0000313" key="9">
    <source>
        <dbReference type="EMBL" id="KAJ7330297.1"/>
    </source>
</evidence>
<evidence type="ECO:0000256" key="3">
    <source>
        <dbReference type="ARBA" id="ARBA00022723"/>
    </source>
</evidence>
<keyword evidence="10" id="KW-1185">Reference proteome</keyword>
<evidence type="ECO:0000313" key="10">
    <source>
        <dbReference type="Proteomes" id="UP001218218"/>
    </source>
</evidence>
<dbReference type="GO" id="GO:0000302">
    <property type="term" value="P:response to reactive oxygen species"/>
    <property type="evidence" value="ECO:0007669"/>
    <property type="project" value="TreeGrafter"/>
</dbReference>
<dbReference type="GO" id="GO:0034599">
    <property type="term" value="P:cellular response to oxidative stress"/>
    <property type="evidence" value="ECO:0007669"/>
    <property type="project" value="InterPro"/>
</dbReference>
<dbReference type="EC" id="1.11.1.-" evidence="7"/>
<keyword evidence="3" id="KW-0479">Metal-binding</keyword>
<reference evidence="9" key="1">
    <citation type="submission" date="2023-03" db="EMBL/GenBank/DDBJ databases">
        <title>Massive genome expansion in bonnet fungi (Mycena s.s.) driven by repeated elements and novel gene families across ecological guilds.</title>
        <authorList>
            <consortium name="Lawrence Berkeley National Laboratory"/>
            <person name="Harder C.B."/>
            <person name="Miyauchi S."/>
            <person name="Viragh M."/>
            <person name="Kuo A."/>
            <person name="Thoen E."/>
            <person name="Andreopoulos B."/>
            <person name="Lu D."/>
            <person name="Skrede I."/>
            <person name="Drula E."/>
            <person name="Henrissat B."/>
            <person name="Morin E."/>
            <person name="Kohler A."/>
            <person name="Barry K."/>
            <person name="LaButti K."/>
            <person name="Morin E."/>
            <person name="Salamov A."/>
            <person name="Lipzen A."/>
            <person name="Mereny Z."/>
            <person name="Hegedus B."/>
            <person name="Baldrian P."/>
            <person name="Stursova M."/>
            <person name="Weitz H."/>
            <person name="Taylor A."/>
            <person name="Grigoriev I.V."/>
            <person name="Nagy L.G."/>
            <person name="Martin F."/>
            <person name="Kauserud H."/>
        </authorList>
    </citation>
    <scope>NUCLEOTIDE SEQUENCE</scope>
    <source>
        <strain evidence="9">CBHHK002</strain>
    </source>
</reference>
<dbReference type="Proteomes" id="UP001218218">
    <property type="component" value="Unassembled WGS sequence"/>
</dbReference>
<dbReference type="GO" id="GO:0020037">
    <property type="term" value="F:heme binding"/>
    <property type="evidence" value="ECO:0007669"/>
    <property type="project" value="UniProtKB-UniRule"/>
</dbReference>
<dbReference type="PROSITE" id="PS50873">
    <property type="entry name" value="PEROXIDASE_4"/>
    <property type="match status" value="1"/>
</dbReference>
<keyword evidence="2" id="KW-0349">Heme</keyword>
<dbReference type="InterPro" id="IPR044831">
    <property type="entry name" value="Ccp1-like"/>
</dbReference>
<dbReference type="Gene3D" id="1.10.520.10">
    <property type="match status" value="1"/>
</dbReference>
<evidence type="ECO:0000256" key="4">
    <source>
        <dbReference type="ARBA" id="ARBA00023002"/>
    </source>
</evidence>
<dbReference type="GO" id="GO:0046872">
    <property type="term" value="F:metal ion binding"/>
    <property type="evidence" value="ECO:0007669"/>
    <property type="project" value="UniProtKB-UniRule"/>
</dbReference>
<protein>
    <recommendedName>
        <fullName evidence="7">Peroxidase</fullName>
        <ecNumber evidence="7">1.11.1.-</ecNumber>
    </recommendedName>
</protein>
<sequence length="285" mass="31074">MLTKAYAHATHVHKDEPWPNIWPTSLSHPHHRSSTPPTLGPITSSLRPTLKHVANTVILVPKPGLTKLDGARSSKPPVRWWLCHPPIRFFSHLGRLDVSIRFPEEQARVENVADGSNNTLRIVGPVANRYVSLADVLTLAAIAAIENWFVSPSLPHLLSSYSTHLLPGGPSIPFRGGRIDVAAPNALGVPQLQEDLATHTATFKWQRFSKMEMIGLLVCGHTFGGVVHLPFPDVVPDLNDTSNTQSVAHFNGTPVGFDNSVFTSSPAFFTSTCTSLFAHMLDRAG</sequence>
<keyword evidence="1 7" id="KW-0575">Peroxidase</keyword>
<evidence type="ECO:0000259" key="8">
    <source>
        <dbReference type="PROSITE" id="PS50873"/>
    </source>
</evidence>
<evidence type="ECO:0000256" key="6">
    <source>
        <dbReference type="RuleBase" id="RU004241"/>
    </source>
</evidence>
<dbReference type="PANTHER" id="PTHR31356:SF53">
    <property type="entry name" value="HEME PEROXIDASE"/>
    <property type="match status" value="1"/>
</dbReference>
<dbReference type="AlphaFoldDB" id="A0AAD7EJ46"/>
<evidence type="ECO:0000256" key="1">
    <source>
        <dbReference type="ARBA" id="ARBA00022559"/>
    </source>
</evidence>
<comment type="similarity">
    <text evidence="6">Belongs to the peroxidase family.</text>
</comment>
<dbReference type="EMBL" id="JARIHO010000037">
    <property type="protein sequence ID" value="KAJ7330297.1"/>
    <property type="molecule type" value="Genomic_DNA"/>
</dbReference>
<dbReference type="GO" id="GO:0042744">
    <property type="term" value="P:hydrogen peroxide catabolic process"/>
    <property type="evidence" value="ECO:0007669"/>
    <property type="project" value="TreeGrafter"/>
</dbReference>
<keyword evidence="5" id="KW-0408">Iron</keyword>
<proteinExistence type="inferred from homology"/>
<dbReference type="Pfam" id="PF00141">
    <property type="entry name" value="peroxidase"/>
    <property type="match status" value="1"/>
</dbReference>
<dbReference type="SUPFAM" id="SSF48113">
    <property type="entry name" value="Heme-dependent peroxidases"/>
    <property type="match status" value="1"/>
</dbReference>
<comment type="caution">
    <text evidence="9">The sequence shown here is derived from an EMBL/GenBank/DDBJ whole genome shotgun (WGS) entry which is preliminary data.</text>
</comment>
<keyword evidence="4 7" id="KW-0560">Oxidoreductase</keyword>
<gene>
    <name evidence="9" type="ORF">DFH08DRAFT_1084129</name>
</gene>
<name>A0AAD7EJ46_9AGAR</name>
<dbReference type="InterPro" id="IPR010255">
    <property type="entry name" value="Haem_peroxidase_sf"/>
</dbReference>
<dbReference type="InterPro" id="IPR002016">
    <property type="entry name" value="Haem_peroxidase"/>
</dbReference>
<organism evidence="9 10">
    <name type="scientific">Mycena albidolilacea</name>
    <dbReference type="NCBI Taxonomy" id="1033008"/>
    <lineage>
        <taxon>Eukaryota</taxon>
        <taxon>Fungi</taxon>
        <taxon>Dikarya</taxon>
        <taxon>Basidiomycota</taxon>
        <taxon>Agaricomycotina</taxon>
        <taxon>Agaricomycetes</taxon>
        <taxon>Agaricomycetidae</taxon>
        <taxon>Agaricales</taxon>
        <taxon>Marasmiineae</taxon>
        <taxon>Mycenaceae</taxon>
        <taxon>Mycena</taxon>
    </lineage>
</organism>
<dbReference type="GO" id="GO:0004601">
    <property type="term" value="F:peroxidase activity"/>
    <property type="evidence" value="ECO:0007669"/>
    <property type="project" value="UniProtKB-KW"/>
</dbReference>
<evidence type="ECO:0000256" key="5">
    <source>
        <dbReference type="ARBA" id="ARBA00023004"/>
    </source>
</evidence>
<evidence type="ECO:0000256" key="7">
    <source>
        <dbReference type="RuleBase" id="RU363051"/>
    </source>
</evidence>
<accession>A0AAD7EJ46</accession>
<evidence type="ECO:0000256" key="2">
    <source>
        <dbReference type="ARBA" id="ARBA00022617"/>
    </source>
</evidence>
<feature type="domain" description="Plant heme peroxidase family profile" evidence="8">
    <location>
        <begin position="103"/>
        <end position="262"/>
    </location>
</feature>
<dbReference type="PANTHER" id="PTHR31356">
    <property type="entry name" value="THYLAKOID LUMENAL 29 KDA PROTEIN, CHLOROPLASTIC-RELATED"/>
    <property type="match status" value="1"/>
</dbReference>